<evidence type="ECO:0000313" key="2">
    <source>
        <dbReference type="EMBL" id="MBW89773.1"/>
    </source>
</evidence>
<reference evidence="2" key="1">
    <citation type="submission" date="2018-02" db="EMBL/GenBank/DDBJ databases">
        <title>Rhizophora mucronata_Transcriptome.</title>
        <authorList>
            <person name="Meera S.P."/>
            <person name="Sreeshan A."/>
            <person name="Augustine A."/>
        </authorList>
    </citation>
    <scope>NUCLEOTIDE SEQUENCE</scope>
    <source>
        <tissue evidence="2">Leaf</tissue>
    </source>
</reference>
<dbReference type="AlphaFoldDB" id="A0A2P2J8H4"/>
<name>A0A2P2J8H4_RHIMU</name>
<accession>A0A2P2J8H4</accession>
<feature type="region of interest" description="Disordered" evidence="1">
    <location>
        <begin position="1"/>
        <end position="24"/>
    </location>
</feature>
<feature type="compositionally biased region" description="Polar residues" evidence="1">
    <location>
        <begin position="1"/>
        <end position="18"/>
    </location>
</feature>
<evidence type="ECO:0000256" key="1">
    <source>
        <dbReference type="SAM" id="MobiDB-lite"/>
    </source>
</evidence>
<sequence length="53" mass="5891">MSHNQTTNYKSRLRNPTQLVGDIGPSTIKFNHKGTRAMQLASDFTISSNKAII</sequence>
<dbReference type="EMBL" id="GGEC01009290">
    <property type="protein sequence ID" value="MBW89773.1"/>
    <property type="molecule type" value="Transcribed_RNA"/>
</dbReference>
<organism evidence="2">
    <name type="scientific">Rhizophora mucronata</name>
    <name type="common">Asiatic mangrove</name>
    <dbReference type="NCBI Taxonomy" id="61149"/>
    <lineage>
        <taxon>Eukaryota</taxon>
        <taxon>Viridiplantae</taxon>
        <taxon>Streptophyta</taxon>
        <taxon>Embryophyta</taxon>
        <taxon>Tracheophyta</taxon>
        <taxon>Spermatophyta</taxon>
        <taxon>Magnoliopsida</taxon>
        <taxon>eudicotyledons</taxon>
        <taxon>Gunneridae</taxon>
        <taxon>Pentapetalae</taxon>
        <taxon>rosids</taxon>
        <taxon>fabids</taxon>
        <taxon>Malpighiales</taxon>
        <taxon>Rhizophoraceae</taxon>
        <taxon>Rhizophora</taxon>
    </lineage>
</organism>
<proteinExistence type="predicted"/>
<protein>
    <submittedName>
        <fullName evidence="2">Uncharacterized protein</fullName>
    </submittedName>
</protein>